<dbReference type="EMBL" id="LT629755">
    <property type="protein sequence ID" value="SDT38249.1"/>
    <property type="molecule type" value="Genomic_DNA"/>
</dbReference>
<feature type="domain" description="PKD" evidence="2">
    <location>
        <begin position="115"/>
        <end position="166"/>
    </location>
</feature>
<evidence type="ECO:0000256" key="1">
    <source>
        <dbReference type="SAM" id="MobiDB-lite"/>
    </source>
</evidence>
<reference evidence="4" key="2">
    <citation type="submission" date="2016-10" db="EMBL/GenBank/DDBJ databases">
        <authorList>
            <person name="de Groot N.N."/>
        </authorList>
    </citation>
    <scope>NUCLEOTIDE SEQUENCE [LARGE SCALE GENOMIC DNA]</scope>
    <source>
        <strain evidence="4">CPCC 202695</strain>
    </source>
</reference>
<dbReference type="OrthoDB" id="5192284at2"/>
<protein>
    <recommendedName>
        <fullName evidence="2">PKD domain-containing protein</fullName>
    </recommendedName>
</protein>
<name>A0A1H1ZXD0_9MICO</name>
<dbReference type="EMBL" id="SODL02000002">
    <property type="protein sequence ID" value="MCP2367317.1"/>
    <property type="molecule type" value="Genomic_DNA"/>
</dbReference>
<evidence type="ECO:0000313" key="4">
    <source>
        <dbReference type="EMBL" id="SDT38249.1"/>
    </source>
</evidence>
<dbReference type="AlphaFoldDB" id="A0A1H1ZXD0"/>
<reference evidence="3" key="3">
    <citation type="submission" date="2022-06" db="EMBL/GenBank/DDBJ databases">
        <title>Genomic Encyclopedia of Type Strains, Phase III (KMG-III): the genomes of soil and plant-associated and newly described type strains.</title>
        <authorList>
            <person name="Whitman W."/>
        </authorList>
    </citation>
    <scope>NUCLEOTIDE SEQUENCE</scope>
    <source>
        <strain evidence="3">CPCC 202695</strain>
    </source>
</reference>
<dbReference type="Proteomes" id="UP000893823">
    <property type="component" value="Unassembled WGS sequence"/>
</dbReference>
<dbReference type="PROSITE" id="PS50093">
    <property type="entry name" value="PKD"/>
    <property type="match status" value="1"/>
</dbReference>
<gene>
    <name evidence="3" type="ORF">BCL57_001471</name>
    <name evidence="4" type="ORF">SAMN04489721_3395</name>
</gene>
<evidence type="ECO:0000259" key="2">
    <source>
        <dbReference type="PROSITE" id="PS50093"/>
    </source>
</evidence>
<sequence length="218" mass="22788">MQRSQPRPEPVGEFDSDEAEPDAPARPTAPPSDLCSPLDLADCVFVGAEPEPAPAGEPAVTMRDIASFRPGAPGNAMEPSGWAVVGLPANFMAEASVQTRSGTLLGRSAEVRFHPVGYRWTHSDGAAVQASAPGATWEQLGQAEFTATATSHAYAASGEYTVDLTVVYVAEYRFDGSVWRWIDGTLSVPGAPQSVLVGEFDTVLVTGDCHAAPDGPGC</sequence>
<accession>A0A1H1ZXD0</accession>
<reference evidence="5" key="1">
    <citation type="submission" date="2016-10" db="EMBL/GenBank/DDBJ databases">
        <authorList>
            <person name="Varghese N."/>
            <person name="Submissions S."/>
        </authorList>
    </citation>
    <scope>NUCLEOTIDE SEQUENCE [LARGE SCALE GENOMIC DNA]</scope>
    <source>
        <strain evidence="5">CPCC 202695</strain>
    </source>
</reference>
<dbReference type="RefSeq" id="WP_133988510.1">
    <property type="nucleotide sequence ID" value="NZ_BMDN01000002.1"/>
</dbReference>
<evidence type="ECO:0000313" key="6">
    <source>
        <dbReference type="Proteomes" id="UP000893823"/>
    </source>
</evidence>
<keyword evidence="6" id="KW-1185">Reference proteome</keyword>
<organism evidence="4 5">
    <name type="scientific">Agromyces flavus</name>
    <dbReference type="NCBI Taxonomy" id="589382"/>
    <lineage>
        <taxon>Bacteria</taxon>
        <taxon>Bacillati</taxon>
        <taxon>Actinomycetota</taxon>
        <taxon>Actinomycetes</taxon>
        <taxon>Micrococcales</taxon>
        <taxon>Microbacteriaceae</taxon>
        <taxon>Agromyces</taxon>
    </lineage>
</organism>
<dbReference type="STRING" id="589382.SAMN04489721_3395"/>
<feature type="compositionally biased region" description="Acidic residues" evidence="1">
    <location>
        <begin position="12"/>
        <end position="21"/>
    </location>
</feature>
<dbReference type="InterPro" id="IPR000601">
    <property type="entry name" value="PKD_dom"/>
</dbReference>
<feature type="region of interest" description="Disordered" evidence="1">
    <location>
        <begin position="1"/>
        <end position="35"/>
    </location>
</feature>
<evidence type="ECO:0000313" key="5">
    <source>
        <dbReference type="Proteomes" id="UP000199482"/>
    </source>
</evidence>
<proteinExistence type="predicted"/>
<dbReference type="Proteomes" id="UP000199482">
    <property type="component" value="Chromosome I"/>
</dbReference>
<evidence type="ECO:0000313" key="3">
    <source>
        <dbReference type="EMBL" id="MCP2367317.1"/>
    </source>
</evidence>